<keyword evidence="2" id="KW-1185">Reference proteome</keyword>
<accession>A0ABN7SMY5</accession>
<gene>
    <name evidence="1" type="ORF">OKIOD_LOCUS8716</name>
</gene>
<dbReference type="EMBL" id="OU015570">
    <property type="protein sequence ID" value="CAG5101508.1"/>
    <property type="molecule type" value="Genomic_DNA"/>
</dbReference>
<evidence type="ECO:0000313" key="1">
    <source>
        <dbReference type="EMBL" id="CAG5101508.1"/>
    </source>
</evidence>
<dbReference type="Proteomes" id="UP001158576">
    <property type="component" value="Chromosome YSR"/>
</dbReference>
<protein>
    <submittedName>
        <fullName evidence="1">Oidioi.mRNA.OKI2018_I69.YSR.g17158.t1.cds</fullName>
    </submittedName>
</protein>
<reference evidence="1 2" key="1">
    <citation type="submission" date="2021-04" db="EMBL/GenBank/DDBJ databases">
        <authorList>
            <person name="Bliznina A."/>
        </authorList>
    </citation>
    <scope>NUCLEOTIDE SEQUENCE [LARGE SCALE GENOMIC DNA]</scope>
</reference>
<sequence length="208" mass="23898">MESFFRTEGYFDDFNYGELTSTNQQNLVNTRRSGTILKDGKYVYQLMMIPTDGFLMDNKPLPPNVEMALSFARQEALFSTIKIKDENPDIEGVFELKDCFAKVEYVSSKDLRDHISNRNTITYKYDDLTTKIRSIPQHDRRVRLENLVGGNTPLYLFAGITKTPLLLGSNSSETISFLQNNVKTFDILLNGKSCHGYPMVNIEFFYPI</sequence>
<evidence type="ECO:0000313" key="2">
    <source>
        <dbReference type="Proteomes" id="UP001158576"/>
    </source>
</evidence>
<organism evidence="1 2">
    <name type="scientific">Oikopleura dioica</name>
    <name type="common">Tunicate</name>
    <dbReference type="NCBI Taxonomy" id="34765"/>
    <lineage>
        <taxon>Eukaryota</taxon>
        <taxon>Metazoa</taxon>
        <taxon>Chordata</taxon>
        <taxon>Tunicata</taxon>
        <taxon>Appendicularia</taxon>
        <taxon>Copelata</taxon>
        <taxon>Oikopleuridae</taxon>
        <taxon>Oikopleura</taxon>
    </lineage>
</organism>
<proteinExistence type="predicted"/>
<name>A0ABN7SMY5_OIKDI</name>